<gene>
    <name evidence="2" type="ORF">ACFQ1G_11510</name>
</gene>
<evidence type="ECO:0000256" key="1">
    <source>
        <dbReference type="SAM" id="SignalP"/>
    </source>
</evidence>
<evidence type="ECO:0008006" key="4">
    <source>
        <dbReference type="Google" id="ProtNLM"/>
    </source>
</evidence>
<name>A0ABW3IIS1_9FLAO</name>
<dbReference type="EMBL" id="JBHTJP010000035">
    <property type="protein sequence ID" value="MFD0977420.1"/>
    <property type="molecule type" value="Genomic_DNA"/>
</dbReference>
<evidence type="ECO:0000313" key="3">
    <source>
        <dbReference type="Proteomes" id="UP001597100"/>
    </source>
</evidence>
<dbReference type="RefSeq" id="WP_380739690.1">
    <property type="nucleotide sequence ID" value="NZ_JBHTJP010000035.1"/>
</dbReference>
<feature type="chain" id="PRO_5046086651" description="Membrane or secreted protein" evidence="1">
    <location>
        <begin position="19"/>
        <end position="253"/>
    </location>
</feature>
<proteinExistence type="predicted"/>
<protein>
    <recommendedName>
        <fullName evidence="4">Membrane or secreted protein</fullName>
    </recommendedName>
</protein>
<sequence length="253" mass="29058">MNRLFLAILFFTWNFLSAQNMDGAWQLIYLDEKPVEDTITIKIYQDGYFAYASWDANTNEFLSAAGGEFFIDSGYSEKYDFHTSDSTLVGREITFEGFHRYDGLVLAEIGGGVEKAWKRISVNKNNLSGTWVFTGRERDGKMQRSTPGARRTIKILSGDRFQWIAFNSETGEFFGTGGGTYSAENGKYTENIEFFSRDNSRAGAKIPFDYTLNDNEWHHKGKSSKGDPMYEIWSPYRVAYEDENENEEEDEDE</sequence>
<comment type="caution">
    <text evidence="2">The sequence shown here is derived from an EMBL/GenBank/DDBJ whole genome shotgun (WGS) entry which is preliminary data.</text>
</comment>
<keyword evidence="1" id="KW-0732">Signal</keyword>
<reference evidence="3" key="1">
    <citation type="journal article" date="2019" name="Int. J. Syst. Evol. Microbiol.">
        <title>The Global Catalogue of Microorganisms (GCM) 10K type strain sequencing project: providing services to taxonomists for standard genome sequencing and annotation.</title>
        <authorList>
            <consortium name="The Broad Institute Genomics Platform"/>
            <consortium name="The Broad Institute Genome Sequencing Center for Infectious Disease"/>
            <person name="Wu L."/>
            <person name="Ma J."/>
        </authorList>
    </citation>
    <scope>NUCLEOTIDE SEQUENCE [LARGE SCALE GENOMIC DNA]</scope>
    <source>
        <strain evidence="3">CCUG 60898</strain>
    </source>
</reference>
<dbReference type="Gene3D" id="2.40.128.490">
    <property type="entry name" value="Uncharacterised protein PF14869, DUF4488"/>
    <property type="match status" value="1"/>
</dbReference>
<dbReference type="Proteomes" id="UP001597100">
    <property type="component" value="Unassembled WGS sequence"/>
</dbReference>
<keyword evidence="3" id="KW-1185">Reference proteome</keyword>
<accession>A0ABW3IIS1</accession>
<organism evidence="2 3">
    <name type="scientific">Salinimicrobium gaetbulicola</name>
    <dbReference type="NCBI Taxonomy" id="999702"/>
    <lineage>
        <taxon>Bacteria</taxon>
        <taxon>Pseudomonadati</taxon>
        <taxon>Bacteroidota</taxon>
        <taxon>Flavobacteriia</taxon>
        <taxon>Flavobacteriales</taxon>
        <taxon>Flavobacteriaceae</taxon>
        <taxon>Salinimicrobium</taxon>
    </lineage>
</organism>
<evidence type="ECO:0000313" key="2">
    <source>
        <dbReference type="EMBL" id="MFD0977420.1"/>
    </source>
</evidence>
<feature type="signal peptide" evidence="1">
    <location>
        <begin position="1"/>
        <end position="18"/>
    </location>
</feature>